<accession>A0A2U8UHP3</accession>
<feature type="transmembrane region" description="Helical" evidence="1">
    <location>
        <begin position="6"/>
        <end position="31"/>
    </location>
</feature>
<gene>
    <name evidence="2" type="primary">2</name>
    <name evidence="2" type="ORF">PBI_APPA_2</name>
</gene>
<keyword evidence="1" id="KW-0812">Transmembrane</keyword>
<dbReference type="GeneID" id="54991996"/>
<evidence type="ECO:0000313" key="2">
    <source>
        <dbReference type="EMBL" id="AWN03184.1"/>
    </source>
</evidence>
<proteinExistence type="predicted"/>
<dbReference type="EMBL" id="MH153799">
    <property type="protein sequence ID" value="AWN03184.1"/>
    <property type="molecule type" value="Genomic_DNA"/>
</dbReference>
<dbReference type="RefSeq" id="YP_009801479.1">
    <property type="nucleotide sequence ID" value="NC_047972.1"/>
</dbReference>
<dbReference type="KEGG" id="vg:54991996"/>
<sequence length="45" mass="4610">MIDITWLLVIVPVAFAIGGVCGVGALALVIAGRQADAEAESEITR</sequence>
<name>A0A2U8UHP3_9CAUD</name>
<keyword evidence="3" id="KW-1185">Reference proteome</keyword>
<evidence type="ECO:0000313" key="3">
    <source>
        <dbReference type="Proteomes" id="UP000246517"/>
    </source>
</evidence>
<protein>
    <submittedName>
        <fullName evidence="2">Uncharacterized protein</fullName>
    </submittedName>
</protein>
<dbReference type="Proteomes" id="UP000246517">
    <property type="component" value="Segment"/>
</dbReference>
<evidence type="ECO:0000256" key="1">
    <source>
        <dbReference type="SAM" id="Phobius"/>
    </source>
</evidence>
<organism evidence="2 3">
    <name type="scientific">Microbacterium phage Appa</name>
    <dbReference type="NCBI Taxonomy" id="2182350"/>
    <lineage>
        <taxon>Viruses</taxon>
        <taxon>Duplodnaviria</taxon>
        <taxon>Heunggongvirae</taxon>
        <taxon>Uroviricota</taxon>
        <taxon>Caudoviricetes</taxon>
        <taxon>Appavirus</taxon>
        <taxon>Appavirus appa</taxon>
    </lineage>
</organism>
<keyword evidence="1" id="KW-1133">Transmembrane helix</keyword>
<keyword evidence="1" id="KW-0472">Membrane</keyword>
<reference evidence="2 3" key="1">
    <citation type="submission" date="2018-03" db="EMBL/GenBank/DDBJ databases">
        <authorList>
            <person name="Zack K.M."/>
            <person name="Garlena R.A."/>
            <person name="Russell D.A."/>
            <person name="Pope W.H."/>
            <person name="Jacobs-Sera D."/>
            <person name="Hatfull G.F."/>
        </authorList>
    </citation>
    <scope>NUCLEOTIDE SEQUENCE [LARGE SCALE GENOMIC DNA]</scope>
</reference>